<gene>
    <name evidence="1" type="ORF">GOP47_0004402</name>
</gene>
<organism evidence="1 2">
    <name type="scientific">Adiantum capillus-veneris</name>
    <name type="common">Maidenhair fern</name>
    <dbReference type="NCBI Taxonomy" id="13818"/>
    <lineage>
        <taxon>Eukaryota</taxon>
        <taxon>Viridiplantae</taxon>
        <taxon>Streptophyta</taxon>
        <taxon>Embryophyta</taxon>
        <taxon>Tracheophyta</taxon>
        <taxon>Polypodiopsida</taxon>
        <taxon>Polypodiidae</taxon>
        <taxon>Polypodiales</taxon>
        <taxon>Pteridineae</taxon>
        <taxon>Pteridaceae</taxon>
        <taxon>Vittarioideae</taxon>
        <taxon>Adiantum</taxon>
    </lineage>
</organism>
<accession>A0A9D4ZMT5</accession>
<reference evidence="1" key="1">
    <citation type="submission" date="2021-01" db="EMBL/GenBank/DDBJ databases">
        <title>Adiantum capillus-veneris genome.</title>
        <authorList>
            <person name="Fang Y."/>
            <person name="Liao Q."/>
        </authorList>
    </citation>
    <scope>NUCLEOTIDE SEQUENCE</scope>
    <source>
        <strain evidence="1">H3</strain>
        <tissue evidence="1">Leaf</tissue>
    </source>
</reference>
<sequence length="358" mass="40757">MASSDRRLPNYRMKVDNRELGTQQLLDALTDHLALYHRKAPRLSVNDKQSDGPWKEKALSWFRSLSLEQRRVALTIFDRSWVALVLQMQRRLAKEGRGYFLVLPDVPEKEPLSASSKPDQKSTLEEARKARKSFKTRTKSSTQVYECAPVMVLPSLCFRKARGLLARLDEEHAAGELLCSNVEVSSSVEAGDINANGLDIACVSEEFLRDPDHFFATMDTITYGGFLSSLANSQQDSLWQELLWLKSMGYYTMAAFVANKLELAMWSAWLNDEGTHRPPKTLCKELRKSGWNAKAHSLNTSAVTVCKRYKAFKDWWMTLEENARFSMLRLAVAKAVKMEVSMLSLTKVDYNRCLLHAC</sequence>
<dbReference type="OrthoDB" id="1703232at2759"/>
<protein>
    <submittedName>
        <fullName evidence="1">Uncharacterized protein</fullName>
    </submittedName>
</protein>
<dbReference type="EMBL" id="JABFUD020000004">
    <property type="protein sequence ID" value="KAI5081219.1"/>
    <property type="molecule type" value="Genomic_DNA"/>
</dbReference>
<evidence type="ECO:0000313" key="1">
    <source>
        <dbReference type="EMBL" id="KAI5081219.1"/>
    </source>
</evidence>
<keyword evidence="2" id="KW-1185">Reference proteome</keyword>
<dbReference type="AlphaFoldDB" id="A0A9D4ZMT5"/>
<evidence type="ECO:0000313" key="2">
    <source>
        <dbReference type="Proteomes" id="UP000886520"/>
    </source>
</evidence>
<comment type="caution">
    <text evidence="1">The sequence shown here is derived from an EMBL/GenBank/DDBJ whole genome shotgun (WGS) entry which is preliminary data.</text>
</comment>
<dbReference type="Proteomes" id="UP000886520">
    <property type="component" value="Chromosome 4"/>
</dbReference>
<proteinExistence type="predicted"/>
<name>A0A9D4ZMT5_ADICA</name>